<comment type="caution">
    <text evidence="1">The sequence shown here is derived from an EMBL/GenBank/DDBJ whole genome shotgun (WGS) entry which is preliminary data.</text>
</comment>
<keyword evidence="2" id="KW-1185">Reference proteome</keyword>
<accession>A0A9P6QPF7</accession>
<reference evidence="1" key="1">
    <citation type="journal article" date="2020" name="Fungal Divers.">
        <title>Resolving the Mortierellaceae phylogeny through synthesis of multi-gene phylogenetics and phylogenomics.</title>
        <authorList>
            <person name="Vandepol N."/>
            <person name="Liber J."/>
            <person name="Desiro A."/>
            <person name="Na H."/>
            <person name="Kennedy M."/>
            <person name="Barry K."/>
            <person name="Grigoriev I.V."/>
            <person name="Miller A.N."/>
            <person name="O'Donnell K."/>
            <person name="Stajich J.E."/>
            <person name="Bonito G."/>
        </authorList>
    </citation>
    <scope>NUCLEOTIDE SEQUENCE</scope>
    <source>
        <strain evidence="1">NVP60</strain>
    </source>
</reference>
<proteinExistence type="predicted"/>
<sequence>MGIGNNHLYTFGYGTSYSYNNAPPTYLTGFPLATVSPTTPVGKSYNTSQVYEGRSSSAFYLYYYQNVLTLICGRIPGLSYNSTFYKITDPDNAVSTGPPTSFTNEIAYMDFFVPLGDGTGPTSFALMKKFSTMYVFGNDNGFRYTHMINKVNISDPVGINPNPNPPPGS</sequence>
<evidence type="ECO:0000313" key="1">
    <source>
        <dbReference type="EMBL" id="KAG0274841.1"/>
    </source>
</evidence>
<feature type="non-terminal residue" evidence="1">
    <location>
        <position position="1"/>
    </location>
</feature>
<organism evidence="1 2">
    <name type="scientific">Linnemannia gamsii</name>
    <dbReference type="NCBI Taxonomy" id="64522"/>
    <lineage>
        <taxon>Eukaryota</taxon>
        <taxon>Fungi</taxon>
        <taxon>Fungi incertae sedis</taxon>
        <taxon>Mucoromycota</taxon>
        <taxon>Mortierellomycotina</taxon>
        <taxon>Mortierellomycetes</taxon>
        <taxon>Mortierellales</taxon>
        <taxon>Mortierellaceae</taxon>
        <taxon>Linnemannia</taxon>
    </lineage>
</organism>
<dbReference type="Proteomes" id="UP000823405">
    <property type="component" value="Unassembled WGS sequence"/>
</dbReference>
<protein>
    <submittedName>
        <fullName evidence="1">Uncharacterized protein</fullName>
    </submittedName>
</protein>
<dbReference type="EMBL" id="JAAAIN010005375">
    <property type="protein sequence ID" value="KAG0274841.1"/>
    <property type="molecule type" value="Genomic_DNA"/>
</dbReference>
<dbReference type="AlphaFoldDB" id="A0A9P6QPF7"/>
<name>A0A9P6QPF7_9FUNG</name>
<dbReference type="OrthoDB" id="2444659at2759"/>
<evidence type="ECO:0000313" key="2">
    <source>
        <dbReference type="Proteomes" id="UP000823405"/>
    </source>
</evidence>
<gene>
    <name evidence="1" type="ORF">BGZ97_010432</name>
</gene>